<dbReference type="SUPFAM" id="SSF47413">
    <property type="entry name" value="lambda repressor-like DNA-binding domains"/>
    <property type="match status" value="1"/>
</dbReference>
<dbReference type="RefSeq" id="WP_084338157.1">
    <property type="nucleotide sequence ID" value="NZ_FNFD01000024.1"/>
</dbReference>
<dbReference type="PROSITE" id="PS50943">
    <property type="entry name" value="HTH_CROC1"/>
    <property type="match status" value="1"/>
</dbReference>
<dbReference type="STRING" id="137658.SAMN05216186_12457"/>
<keyword evidence="4" id="KW-1185">Reference proteome</keyword>
<dbReference type="GO" id="GO:0003677">
    <property type="term" value="F:DNA binding"/>
    <property type="evidence" value="ECO:0007669"/>
    <property type="project" value="InterPro"/>
</dbReference>
<dbReference type="Proteomes" id="UP000198706">
    <property type="component" value="Unassembled WGS sequence"/>
</dbReference>
<gene>
    <name evidence="3" type="ORF">SAMN05216186_12457</name>
</gene>
<evidence type="ECO:0000313" key="4">
    <source>
        <dbReference type="Proteomes" id="UP000198706"/>
    </source>
</evidence>
<accession>A0A1G9L9T0</accession>
<dbReference type="SMART" id="SM00530">
    <property type="entry name" value="HTH_XRE"/>
    <property type="match status" value="1"/>
</dbReference>
<reference evidence="3 4" key="1">
    <citation type="submission" date="2016-10" db="EMBL/GenBank/DDBJ databases">
        <authorList>
            <person name="de Groot N.N."/>
        </authorList>
    </citation>
    <scope>NUCLEOTIDE SEQUENCE [LARGE SCALE GENOMIC DNA]</scope>
    <source>
        <strain evidence="3 4">JCM 21544</strain>
    </source>
</reference>
<name>A0A1G9L9T0_9PSED</name>
<feature type="compositionally biased region" description="Basic and acidic residues" evidence="1">
    <location>
        <begin position="102"/>
        <end position="113"/>
    </location>
</feature>
<dbReference type="CDD" id="cd00093">
    <property type="entry name" value="HTH_XRE"/>
    <property type="match status" value="1"/>
</dbReference>
<evidence type="ECO:0000256" key="1">
    <source>
        <dbReference type="SAM" id="MobiDB-lite"/>
    </source>
</evidence>
<dbReference type="InterPro" id="IPR001387">
    <property type="entry name" value="Cro/C1-type_HTH"/>
</dbReference>
<dbReference type="AlphaFoldDB" id="A0A1G9L9T0"/>
<dbReference type="Gene3D" id="1.10.260.40">
    <property type="entry name" value="lambda repressor-like DNA-binding domains"/>
    <property type="match status" value="1"/>
</dbReference>
<organism evidence="3 4">
    <name type="scientific">Pseudomonas indica</name>
    <dbReference type="NCBI Taxonomy" id="137658"/>
    <lineage>
        <taxon>Bacteria</taxon>
        <taxon>Pseudomonadati</taxon>
        <taxon>Pseudomonadota</taxon>
        <taxon>Gammaproteobacteria</taxon>
        <taxon>Pseudomonadales</taxon>
        <taxon>Pseudomonadaceae</taxon>
        <taxon>Pseudomonas</taxon>
    </lineage>
</organism>
<evidence type="ECO:0000259" key="2">
    <source>
        <dbReference type="PROSITE" id="PS50943"/>
    </source>
</evidence>
<proteinExistence type="predicted"/>
<feature type="region of interest" description="Disordered" evidence="1">
    <location>
        <begin position="92"/>
        <end position="113"/>
    </location>
</feature>
<sequence length="113" mass="12486">MKRQQASAMPDHLSSQLAELGQALADSRIARKITQAEVAVRANVSRNTIVRIERGDAGVAVGQILRYLDAVRPGVSLQAFLSQPDTAVVQMEAQGKRQRSRPLGEKELKRYDF</sequence>
<dbReference type="EMBL" id="FNFD01000024">
    <property type="protein sequence ID" value="SDL58730.1"/>
    <property type="molecule type" value="Genomic_DNA"/>
</dbReference>
<feature type="domain" description="HTH cro/C1-type" evidence="2">
    <location>
        <begin position="24"/>
        <end position="55"/>
    </location>
</feature>
<dbReference type="InterPro" id="IPR010982">
    <property type="entry name" value="Lambda_DNA-bd_dom_sf"/>
</dbReference>
<evidence type="ECO:0000313" key="3">
    <source>
        <dbReference type="EMBL" id="SDL58730.1"/>
    </source>
</evidence>
<dbReference type="Pfam" id="PF13560">
    <property type="entry name" value="HTH_31"/>
    <property type="match status" value="1"/>
</dbReference>
<protein>
    <submittedName>
        <fullName evidence="3">Helix-turn-helix domain-containing protein</fullName>
    </submittedName>
</protein>